<sequence>DGMVYINTVGKRPEMSSYRSPAPWIGLEVTISDKMYQNRRGIIQDVSRGRYGDCLVLDLYLTDLHCSARVEDHNVFVGRSRTRLWDLYPIDPDRQRYYYIHRNMRDMRSGRVPWLNVQVGIISGADKGYTGVVRDVNRAPATAKQALSGLEVTVELDIFRVGVGLP</sequence>
<dbReference type="EMBL" id="JBAHYK010005185">
    <property type="protein sequence ID" value="KAL0562568.1"/>
    <property type="molecule type" value="Genomic_DNA"/>
</dbReference>
<gene>
    <name evidence="1" type="ORF">V5O48_019518</name>
</gene>
<feature type="non-terminal residue" evidence="1">
    <location>
        <position position="166"/>
    </location>
</feature>
<dbReference type="Proteomes" id="UP001465976">
    <property type="component" value="Unassembled WGS sequence"/>
</dbReference>
<organism evidence="1 2">
    <name type="scientific">Marasmius crinis-equi</name>
    <dbReference type="NCBI Taxonomy" id="585013"/>
    <lineage>
        <taxon>Eukaryota</taxon>
        <taxon>Fungi</taxon>
        <taxon>Dikarya</taxon>
        <taxon>Basidiomycota</taxon>
        <taxon>Agaricomycotina</taxon>
        <taxon>Agaricomycetes</taxon>
        <taxon>Agaricomycetidae</taxon>
        <taxon>Agaricales</taxon>
        <taxon>Marasmiineae</taxon>
        <taxon>Marasmiaceae</taxon>
        <taxon>Marasmius</taxon>
    </lineage>
</organism>
<comment type="caution">
    <text evidence="1">The sequence shown here is derived from an EMBL/GenBank/DDBJ whole genome shotgun (WGS) entry which is preliminary data.</text>
</comment>
<name>A0ABR3EI85_9AGAR</name>
<keyword evidence="2" id="KW-1185">Reference proteome</keyword>
<protein>
    <submittedName>
        <fullName evidence="1">Uncharacterized protein</fullName>
    </submittedName>
</protein>
<reference evidence="1 2" key="1">
    <citation type="submission" date="2024-02" db="EMBL/GenBank/DDBJ databases">
        <title>A draft genome for the cacao thread blight pathogen Marasmius crinis-equi.</title>
        <authorList>
            <person name="Cohen S.P."/>
            <person name="Baruah I.K."/>
            <person name="Amoako-Attah I."/>
            <person name="Bukari Y."/>
            <person name="Meinhardt L.W."/>
            <person name="Bailey B.A."/>
        </authorList>
    </citation>
    <scope>NUCLEOTIDE SEQUENCE [LARGE SCALE GENOMIC DNA]</scope>
    <source>
        <strain evidence="1 2">GH-76</strain>
    </source>
</reference>
<feature type="non-terminal residue" evidence="1">
    <location>
        <position position="1"/>
    </location>
</feature>
<accession>A0ABR3EI85</accession>
<evidence type="ECO:0000313" key="2">
    <source>
        <dbReference type="Proteomes" id="UP001465976"/>
    </source>
</evidence>
<proteinExistence type="predicted"/>
<evidence type="ECO:0000313" key="1">
    <source>
        <dbReference type="EMBL" id="KAL0562568.1"/>
    </source>
</evidence>